<dbReference type="InterPro" id="IPR004841">
    <property type="entry name" value="AA-permease/SLC12A_dom"/>
</dbReference>
<feature type="transmembrane region" description="Helical" evidence="7">
    <location>
        <begin position="232"/>
        <end position="253"/>
    </location>
</feature>
<dbReference type="AlphaFoldDB" id="A0A0W8FY68"/>
<gene>
    <name evidence="9" type="ORF">ASZ90_004452</name>
</gene>
<keyword evidence="4 7" id="KW-0812">Transmembrane</keyword>
<feature type="transmembrane region" description="Helical" evidence="7">
    <location>
        <begin position="332"/>
        <end position="350"/>
    </location>
</feature>
<dbReference type="FunFam" id="1.20.1740.10:FF:000013">
    <property type="entry name" value="Solute carrier family 12 member"/>
    <property type="match status" value="1"/>
</dbReference>
<sequence length="739" mass="81705">MTGKNDVNKFSTLPVFFTAVSTILGAILFLRFGFAVGTLGFFGVVLIIILGHLVTIPTALAISEIATNRRVEGGGEYFIISRSFGLNIGATIGIALYLSQAISVAFYIIAFTEAFSPIFDWVKSVYGIDLPRQVVSVPSMIILGLVIITKGANLGIKALYFVVGILALSLIAFFLGSTDYAETQNAGLFERTFRNSQDFFIVFAIIFPAFTGMTAGVGLSGDLKDPKKSIPLGTISATILGMIIYFFIIWKLSGSASPEDLVSNQLIMSEIALYGWILIPVGLAASTLSSALGSILVAPRTLQAIGMDQSFPIRSLNWIVSRGKGSLNEPRNASVITFVIALVFVSLGDVDAVASIISMFFMVTYGSICLISFLHHFGSDPSYRPTFRSRWYFSVIGFVLCVWLMFQMSPTYAFLSITAMVMLYIGVNSYHKDRMGLESIFLGAIFQLSRNLQVYLQKSKKLRETWRPSAICISKSSFEREKAFELLSWISYRHGFGTYLHLIDGYYSKKSKQEAIRIQEDLVRRAKKIRGNMIVDTIISPSYTSAIAQALQLPNASGMESNMIIFEFDKKDPVDLDQITDNISLTQAGDYDVCVLGCSNKTLRPENGIHVWIKGLNDENANLMILMSYIILGHPDWHKSYIKIYSICNEGEVQVTKDQLNEIVLSGRLPITEKNIEVIEKKEGVSSQSLVNEKSSGAALTIIGFREERLKHEGAEIFLGYDHVGDILFVDAISKKVIE</sequence>
<evidence type="ECO:0000259" key="8">
    <source>
        <dbReference type="Pfam" id="PF00324"/>
    </source>
</evidence>
<evidence type="ECO:0000313" key="9">
    <source>
        <dbReference type="EMBL" id="KUG25714.1"/>
    </source>
</evidence>
<dbReference type="EMBL" id="LNQE01000618">
    <property type="protein sequence ID" value="KUG25714.1"/>
    <property type="molecule type" value="Genomic_DNA"/>
</dbReference>
<feature type="transmembrane region" description="Helical" evidence="7">
    <location>
        <begin position="84"/>
        <end position="110"/>
    </location>
</feature>
<evidence type="ECO:0000256" key="5">
    <source>
        <dbReference type="ARBA" id="ARBA00022989"/>
    </source>
</evidence>
<evidence type="ECO:0000256" key="3">
    <source>
        <dbReference type="ARBA" id="ARBA00022448"/>
    </source>
</evidence>
<feature type="transmembrane region" description="Helical" evidence="7">
    <location>
        <begin position="12"/>
        <end position="34"/>
    </location>
</feature>
<keyword evidence="3" id="KW-0813">Transport</keyword>
<evidence type="ECO:0000256" key="6">
    <source>
        <dbReference type="ARBA" id="ARBA00023136"/>
    </source>
</evidence>
<evidence type="ECO:0000256" key="2">
    <source>
        <dbReference type="ARBA" id="ARBA00010593"/>
    </source>
</evidence>
<comment type="caution">
    <text evidence="9">The sequence shown here is derived from an EMBL/GenBank/DDBJ whole genome shotgun (WGS) entry which is preliminary data.</text>
</comment>
<evidence type="ECO:0000256" key="7">
    <source>
        <dbReference type="SAM" id="Phobius"/>
    </source>
</evidence>
<protein>
    <recommendedName>
        <fullName evidence="8">Amino acid permease/ SLC12A domain-containing protein</fullName>
    </recommendedName>
</protein>
<feature type="transmembrane region" description="Helical" evidence="7">
    <location>
        <begin position="160"/>
        <end position="180"/>
    </location>
</feature>
<dbReference type="PANTHER" id="PTHR11827">
    <property type="entry name" value="SOLUTE CARRIER FAMILY 12, CATION COTRANSPORTERS"/>
    <property type="match status" value="1"/>
</dbReference>
<reference evidence="9" key="1">
    <citation type="journal article" date="2015" name="Proc. Natl. Acad. Sci. U.S.A.">
        <title>Networks of energetic and metabolic interactions define dynamics in microbial communities.</title>
        <authorList>
            <person name="Embree M."/>
            <person name="Liu J.K."/>
            <person name="Al-Bassam M.M."/>
            <person name="Zengler K."/>
        </authorList>
    </citation>
    <scope>NUCLEOTIDE SEQUENCE</scope>
</reference>
<accession>A0A0W8FY68</accession>
<comment type="similarity">
    <text evidence="2">Belongs to the SLC12A transporter family.</text>
</comment>
<feature type="transmembrane region" description="Helical" evidence="7">
    <location>
        <begin position="200"/>
        <end position="220"/>
    </location>
</feature>
<feature type="transmembrane region" description="Helical" evidence="7">
    <location>
        <begin position="389"/>
        <end position="406"/>
    </location>
</feature>
<dbReference type="PANTHER" id="PTHR11827:SF72">
    <property type="entry name" value="GH08340P"/>
    <property type="match status" value="1"/>
</dbReference>
<keyword evidence="6 7" id="KW-0472">Membrane</keyword>
<evidence type="ECO:0000256" key="4">
    <source>
        <dbReference type="ARBA" id="ARBA00022692"/>
    </source>
</evidence>
<dbReference type="Pfam" id="PF00324">
    <property type="entry name" value="AA_permease"/>
    <property type="match status" value="1"/>
</dbReference>
<dbReference type="GO" id="GO:0016020">
    <property type="term" value="C:membrane"/>
    <property type="evidence" value="ECO:0007669"/>
    <property type="project" value="UniProtKB-SubCell"/>
</dbReference>
<feature type="transmembrane region" description="Helical" evidence="7">
    <location>
        <begin position="356"/>
        <end position="377"/>
    </location>
</feature>
<feature type="transmembrane region" description="Helical" evidence="7">
    <location>
        <begin position="40"/>
        <end position="63"/>
    </location>
</feature>
<proteinExistence type="inferred from homology"/>
<feature type="domain" description="Amino acid permease/ SLC12A" evidence="8">
    <location>
        <begin position="15"/>
        <end position="428"/>
    </location>
</feature>
<feature type="transmembrane region" description="Helical" evidence="7">
    <location>
        <begin position="273"/>
        <end position="298"/>
    </location>
</feature>
<organism evidence="9">
    <name type="scientific">hydrocarbon metagenome</name>
    <dbReference type="NCBI Taxonomy" id="938273"/>
    <lineage>
        <taxon>unclassified sequences</taxon>
        <taxon>metagenomes</taxon>
        <taxon>ecological metagenomes</taxon>
    </lineage>
</organism>
<keyword evidence="5 7" id="KW-1133">Transmembrane helix</keyword>
<evidence type="ECO:0000256" key="1">
    <source>
        <dbReference type="ARBA" id="ARBA00004141"/>
    </source>
</evidence>
<dbReference type="GO" id="GO:0015377">
    <property type="term" value="F:chloride:monoatomic cation symporter activity"/>
    <property type="evidence" value="ECO:0007669"/>
    <property type="project" value="InterPro"/>
</dbReference>
<feature type="transmembrane region" description="Helical" evidence="7">
    <location>
        <begin position="130"/>
        <end position="148"/>
    </location>
</feature>
<name>A0A0W8FY68_9ZZZZ</name>
<comment type="subcellular location">
    <subcellularLocation>
        <location evidence="1">Membrane</location>
        <topology evidence="1">Multi-pass membrane protein</topology>
    </subcellularLocation>
</comment>
<dbReference type="Gene3D" id="1.20.1740.10">
    <property type="entry name" value="Amino acid/polyamine transporter I"/>
    <property type="match status" value="1"/>
</dbReference>
<dbReference type="InterPro" id="IPR004842">
    <property type="entry name" value="SLC12A_fam"/>
</dbReference>